<dbReference type="GO" id="GO:0007155">
    <property type="term" value="P:cell adhesion"/>
    <property type="evidence" value="ECO:0007669"/>
    <property type="project" value="InterPro"/>
</dbReference>
<dbReference type="GO" id="GO:0016020">
    <property type="term" value="C:membrane"/>
    <property type="evidence" value="ECO:0007669"/>
    <property type="project" value="InterPro"/>
</dbReference>
<feature type="binding site" evidence="12">
    <location>
        <position position="257"/>
    </location>
    <ligand>
        <name>Zn(2+)</name>
        <dbReference type="ChEBI" id="CHEBI:29105"/>
        <note>catalytic</note>
    </ligand>
</feature>
<evidence type="ECO:0000256" key="12">
    <source>
        <dbReference type="PIRSR" id="PIRSR601577-2"/>
    </source>
</evidence>
<dbReference type="InterPro" id="IPR001577">
    <property type="entry name" value="Peptidase_M8"/>
</dbReference>
<dbReference type="PROSITE" id="PS01186">
    <property type="entry name" value="EGF_2"/>
    <property type="match status" value="1"/>
</dbReference>
<evidence type="ECO:0000256" key="13">
    <source>
        <dbReference type="SAM" id="SignalP"/>
    </source>
</evidence>
<feature type="binding site" evidence="12">
    <location>
        <position position="261"/>
    </location>
    <ligand>
        <name>Zn(2+)</name>
        <dbReference type="ChEBI" id="CHEBI:29105"/>
        <note>catalytic</note>
    </ligand>
</feature>
<keyword evidence="17" id="KW-1185">Reference proteome</keyword>
<feature type="binding site" evidence="12">
    <location>
        <position position="356"/>
    </location>
    <ligand>
        <name>Zn(2+)</name>
        <dbReference type="ChEBI" id="CHEBI:29105"/>
        <note>catalytic</note>
    </ligand>
</feature>
<keyword evidence="4" id="KW-0645">Protease</keyword>
<dbReference type="CDD" id="cd00064">
    <property type="entry name" value="FU"/>
    <property type="match status" value="4"/>
</dbReference>
<dbReference type="InterPro" id="IPR006212">
    <property type="entry name" value="Furin_repeat"/>
</dbReference>
<sequence>MSIICFFIIFLSCLCLANGKIQNLQKINIDDQEIFQDDNKSSQVNEEQQKLFTVSKSGKIKKKLTEQDNIRCVHNEKQEQIMSQILAQEEKEALEFKNNVKDNKRKLTSFQSPYDSGATVENMRITYTLDTITESIDSQDLDFIEKQMDAAVAFYEKRLQVVPLSTNIISQAAHCQDVIIPSSDQSTGIPDSDYHIYVTAKHEPDEGYIAYATYFQRESFTSGGQGRPILGNVHFNTYYISDYTDADFAQLMETTLHEIAHAFGFSPSLFYFFRDTNGNFYNGSGSYGDTTNIVKEGVYFRSLETYQIITPQVKAWAAEHFGCDLLNLEESDSNYSDYFAGLQLENQGSFGSIGAHWERTILFDEVMTASRLGTSKTFSGATLALFKDMGWYLVNTDYSDKIQWGYKKGCDFVRYACEATSETFSEFCTQEGNTQCTGGRVGKGICKKSNLQDYFMDSNCGLVNPYSNLLCIDSGDSQYDSNYRSSGQTYAYIYENDNQYDSRCFESTFGGGSTKCYRYECRLEDEELDIYFQNSDGTYNSDIATCIYKGQILKNKAGLNGELACPDPVTFCKQKRNFCKNYCSSKGYCSDGICVCKQGFGGLDCSVDISGCASDEIVDSDNNCISKSVCESDSSKYVNSFNKLCSDCHSSCASCSGGSSDYCLSCNSGYLLLKNENADNGECHKECPKGYYSDGTYCLECDNSCATCESPGSSSDCTSCSDSAYWLQIADETSEPFTGNCVSSCSDYKDTDNKQCFTNGCPWSRQANGSECEKCSSGTYMSQTSGNCEIADNCENGTYADEEQQACLECDDECENCFGSDQYSCLSCNSGSYLFGSYCLSSSSQCPSGSYGDGITNKCEKCDSKCLKCSDSTSTNCSSCKIGYFLNGSECVEAENCPSTTFADKINRTCTGCDSSCLTCFKEGNIHCSSCQIGEFLVQQNGSTCESVCPDGTYADVNSVCQRCHYSCKTCSAETSSDCDICQDNYYRESQNNTCVYKCPEGFYGKQGSSEKECQQCSNDCLTCSGPDEDNCTGCKDKKFLYKGNCVNSCPQGVGFDQDTMECFGKINCFLQSSVLLMAYFIVVTLVL</sequence>
<comment type="similarity">
    <text evidence="2">Belongs to the peptidase M8 family.</text>
</comment>
<evidence type="ECO:0000256" key="1">
    <source>
        <dbReference type="ARBA" id="ARBA00004613"/>
    </source>
</evidence>
<keyword evidence="3" id="KW-0964">Secreted</keyword>
<evidence type="ECO:0000256" key="4">
    <source>
        <dbReference type="ARBA" id="ARBA00022670"/>
    </source>
</evidence>
<protein>
    <submittedName>
        <fullName evidence="16">Insulin-like growth factor binding protein, N-terminal</fullName>
    </submittedName>
</protein>
<dbReference type="OrthoDB" id="289255at2759"/>
<dbReference type="GO" id="GO:0005576">
    <property type="term" value="C:extracellular region"/>
    <property type="evidence" value="ECO:0007669"/>
    <property type="project" value="UniProtKB-SubCell"/>
</dbReference>
<evidence type="ECO:0000256" key="11">
    <source>
        <dbReference type="PIRSR" id="PIRSR601577-1"/>
    </source>
</evidence>
<dbReference type="InterPro" id="IPR009030">
    <property type="entry name" value="Growth_fac_rcpt_cys_sf"/>
</dbReference>
<dbReference type="Gene3D" id="3.10.170.20">
    <property type="match status" value="1"/>
</dbReference>
<feature type="active site" evidence="11">
    <location>
        <position position="258"/>
    </location>
</feature>
<evidence type="ECO:0000256" key="10">
    <source>
        <dbReference type="ARBA" id="ARBA00023180"/>
    </source>
</evidence>
<dbReference type="SUPFAM" id="SSF57184">
    <property type="entry name" value="Growth factor receptor domain"/>
    <property type="match status" value="4"/>
</dbReference>
<comment type="cofactor">
    <cofactor evidence="12">
        <name>Zn(2+)</name>
        <dbReference type="ChEBI" id="CHEBI:29105"/>
    </cofactor>
    <text evidence="12">Binds 1 zinc ion per subunit.</text>
</comment>
<dbReference type="OMA" id="EHASKAH"/>
<reference evidence="16 17" key="1">
    <citation type="journal article" date="2015" name="Sci. Rep.">
        <title>Genome of the facultative scuticociliatosis pathogen Pseudocohnilembus persalinus provides insight into its virulence through horizontal gene transfer.</title>
        <authorList>
            <person name="Xiong J."/>
            <person name="Wang G."/>
            <person name="Cheng J."/>
            <person name="Tian M."/>
            <person name="Pan X."/>
            <person name="Warren A."/>
            <person name="Jiang C."/>
            <person name="Yuan D."/>
            <person name="Miao W."/>
        </authorList>
    </citation>
    <scope>NUCLEOTIDE SEQUENCE [LARGE SCALE GENOMIC DNA]</scope>
    <source>
        <strain evidence="16">36N120E</strain>
    </source>
</reference>
<keyword evidence="7" id="KW-0378">Hydrolase</keyword>
<dbReference type="InterPro" id="IPR000742">
    <property type="entry name" value="EGF"/>
</dbReference>
<gene>
    <name evidence="16" type="ORF">PPERSA_00698</name>
</gene>
<dbReference type="SMART" id="SM00261">
    <property type="entry name" value="FU"/>
    <property type="match status" value="7"/>
</dbReference>
<evidence type="ECO:0000256" key="2">
    <source>
        <dbReference type="ARBA" id="ARBA00005860"/>
    </source>
</evidence>
<comment type="subcellular location">
    <subcellularLocation>
        <location evidence="1">Secreted</location>
    </subcellularLocation>
</comment>
<dbReference type="SMART" id="SM00181">
    <property type="entry name" value="EGF"/>
    <property type="match status" value="6"/>
</dbReference>
<comment type="caution">
    <text evidence="16">The sequence shown here is derived from an EMBL/GenBank/DDBJ whole genome shotgun (WGS) entry which is preliminary data.</text>
</comment>
<dbReference type="EMBL" id="LDAU01000109">
    <property type="protein sequence ID" value="KRX05397.1"/>
    <property type="molecule type" value="Genomic_DNA"/>
</dbReference>
<feature type="chain" id="PRO_5006867588" evidence="13">
    <location>
        <begin position="20"/>
        <end position="1088"/>
    </location>
</feature>
<keyword evidence="6 13" id="KW-0732">Signal</keyword>
<dbReference type="Pfam" id="PF01457">
    <property type="entry name" value="Peptidase_M8"/>
    <property type="match status" value="1"/>
</dbReference>
<evidence type="ECO:0000256" key="8">
    <source>
        <dbReference type="ARBA" id="ARBA00022833"/>
    </source>
</evidence>
<proteinExistence type="inferred from homology"/>
<name>A0A0V0QU17_PSEPJ</name>
<keyword evidence="9 12" id="KW-0482">Metalloprotease</keyword>
<dbReference type="InParanoid" id="A0A0V0QU17"/>
<organism evidence="16 17">
    <name type="scientific">Pseudocohnilembus persalinus</name>
    <name type="common">Ciliate</name>
    <dbReference type="NCBI Taxonomy" id="266149"/>
    <lineage>
        <taxon>Eukaryota</taxon>
        <taxon>Sar</taxon>
        <taxon>Alveolata</taxon>
        <taxon>Ciliophora</taxon>
        <taxon>Intramacronucleata</taxon>
        <taxon>Oligohymenophorea</taxon>
        <taxon>Scuticociliatia</taxon>
        <taxon>Philasterida</taxon>
        <taxon>Pseudocohnilembidae</taxon>
        <taxon>Pseudocohnilembus</taxon>
    </lineage>
</organism>
<dbReference type="Pfam" id="PF15913">
    <property type="entry name" value="Furin-like_2"/>
    <property type="match status" value="1"/>
</dbReference>
<feature type="domain" description="EGF-like" evidence="14 15">
    <location>
        <begin position="594"/>
        <end position="605"/>
    </location>
</feature>
<evidence type="ECO:0000256" key="5">
    <source>
        <dbReference type="ARBA" id="ARBA00022723"/>
    </source>
</evidence>
<dbReference type="GO" id="GO:0004222">
    <property type="term" value="F:metalloendopeptidase activity"/>
    <property type="evidence" value="ECO:0007669"/>
    <property type="project" value="InterPro"/>
</dbReference>
<keyword evidence="5 12" id="KW-0479">Metal-binding</keyword>
<evidence type="ECO:0000313" key="16">
    <source>
        <dbReference type="EMBL" id="KRX05397.1"/>
    </source>
</evidence>
<evidence type="ECO:0000259" key="15">
    <source>
        <dbReference type="PROSITE" id="PS01186"/>
    </source>
</evidence>
<accession>A0A0V0QU17</accession>
<evidence type="ECO:0000256" key="7">
    <source>
        <dbReference type="ARBA" id="ARBA00022801"/>
    </source>
</evidence>
<dbReference type="Proteomes" id="UP000054937">
    <property type="component" value="Unassembled WGS sequence"/>
</dbReference>
<dbReference type="PROSITE" id="PS00022">
    <property type="entry name" value="EGF_1"/>
    <property type="match status" value="1"/>
</dbReference>
<evidence type="ECO:0000256" key="6">
    <source>
        <dbReference type="ARBA" id="ARBA00022729"/>
    </source>
</evidence>
<evidence type="ECO:0000256" key="3">
    <source>
        <dbReference type="ARBA" id="ARBA00022525"/>
    </source>
</evidence>
<evidence type="ECO:0000313" key="17">
    <source>
        <dbReference type="Proteomes" id="UP000054937"/>
    </source>
</evidence>
<dbReference type="AlphaFoldDB" id="A0A0V0QU17"/>
<keyword evidence="10" id="KW-0325">Glycoprotein</keyword>
<dbReference type="GO" id="GO:0046872">
    <property type="term" value="F:metal ion binding"/>
    <property type="evidence" value="ECO:0007669"/>
    <property type="project" value="UniProtKB-KW"/>
</dbReference>
<dbReference type="SUPFAM" id="SSF55486">
    <property type="entry name" value="Metalloproteases ('zincins'), catalytic domain"/>
    <property type="match status" value="1"/>
</dbReference>
<dbReference type="GO" id="GO:0005737">
    <property type="term" value="C:cytoplasm"/>
    <property type="evidence" value="ECO:0007669"/>
    <property type="project" value="TreeGrafter"/>
</dbReference>
<dbReference type="Gene3D" id="3.90.132.10">
    <property type="entry name" value="Leishmanolysin , domain 2"/>
    <property type="match status" value="1"/>
</dbReference>
<keyword evidence="8 12" id="KW-0862">Zinc</keyword>
<dbReference type="InterPro" id="IPR043601">
    <property type="entry name" value="Rspo_Fu-CRD_dom"/>
</dbReference>
<dbReference type="PANTHER" id="PTHR10942">
    <property type="entry name" value="LEISHMANOLYSIN-LIKE PEPTIDASE"/>
    <property type="match status" value="1"/>
</dbReference>
<evidence type="ECO:0000259" key="14">
    <source>
        <dbReference type="PROSITE" id="PS00022"/>
    </source>
</evidence>
<feature type="signal peptide" evidence="13">
    <location>
        <begin position="1"/>
        <end position="19"/>
    </location>
</feature>
<dbReference type="GO" id="GO:0006508">
    <property type="term" value="P:proteolysis"/>
    <property type="evidence" value="ECO:0007669"/>
    <property type="project" value="UniProtKB-KW"/>
</dbReference>
<dbReference type="PANTHER" id="PTHR10942:SF0">
    <property type="entry name" value="LEISHMANOLYSIN-LIKE PEPTIDASE"/>
    <property type="match status" value="1"/>
</dbReference>
<dbReference type="Gene3D" id="2.10.220.10">
    <property type="entry name" value="Hormone Receptor, Insulin-like Growth Factor Receptor 1, Chain A, domain 2"/>
    <property type="match status" value="5"/>
</dbReference>
<evidence type="ECO:0000256" key="9">
    <source>
        <dbReference type="ARBA" id="ARBA00023049"/>
    </source>
</evidence>